<organism evidence="1 2">
    <name type="scientific">Acetobacteroides hydrogenigenes</name>
    <dbReference type="NCBI Taxonomy" id="979970"/>
    <lineage>
        <taxon>Bacteria</taxon>
        <taxon>Pseudomonadati</taxon>
        <taxon>Bacteroidota</taxon>
        <taxon>Bacteroidia</taxon>
        <taxon>Bacteroidales</taxon>
        <taxon>Rikenellaceae</taxon>
        <taxon>Acetobacteroides</taxon>
    </lineage>
</organism>
<reference evidence="1 2" key="1">
    <citation type="submission" date="2019-03" db="EMBL/GenBank/DDBJ databases">
        <title>Genomic Encyclopedia of Archaeal and Bacterial Type Strains, Phase II (KMG-II): from individual species to whole genera.</title>
        <authorList>
            <person name="Goeker M."/>
        </authorList>
    </citation>
    <scope>NUCLEOTIDE SEQUENCE [LARGE SCALE GENOMIC DNA]</scope>
    <source>
        <strain evidence="1 2">RL-C</strain>
    </source>
</reference>
<dbReference type="RefSeq" id="WP_131839117.1">
    <property type="nucleotide sequence ID" value="NZ_SLWB01000006.1"/>
</dbReference>
<dbReference type="AlphaFoldDB" id="A0A4R2EHS9"/>
<evidence type="ECO:0000313" key="1">
    <source>
        <dbReference type="EMBL" id="TCN68538.1"/>
    </source>
</evidence>
<comment type="caution">
    <text evidence="1">The sequence shown here is derived from an EMBL/GenBank/DDBJ whole genome shotgun (WGS) entry which is preliminary data.</text>
</comment>
<sequence>MSKYRTKDEDLQRIGTSIANLESNPTLAAKLQGFGFTNESLAEGKLLFATATQKSQKQKMEEGEQHSATERCNELFGLADVRFKVIYKISRVAIKEKGLQDQLGVVSLEKSTFDGWAQSRLDFYTNALSIPVVMERLGKYNIKAEDLTAAKKLVEDAIAANQVQLKETGEARMATSERNDAFDTLKSWYDELRQLAKLALDKRECEILGL</sequence>
<dbReference type="Proteomes" id="UP000294830">
    <property type="component" value="Unassembled WGS sequence"/>
</dbReference>
<keyword evidence="2" id="KW-1185">Reference proteome</keyword>
<protein>
    <submittedName>
        <fullName evidence="1">Uncharacterized protein</fullName>
    </submittedName>
</protein>
<accession>A0A4R2EHS9</accession>
<proteinExistence type="predicted"/>
<dbReference type="EMBL" id="SLWB01000006">
    <property type="protein sequence ID" value="TCN68538.1"/>
    <property type="molecule type" value="Genomic_DNA"/>
</dbReference>
<dbReference type="OrthoDB" id="954443at2"/>
<evidence type="ECO:0000313" key="2">
    <source>
        <dbReference type="Proteomes" id="UP000294830"/>
    </source>
</evidence>
<name>A0A4R2EHS9_9BACT</name>
<gene>
    <name evidence="1" type="ORF">CLV25_106120</name>
</gene>